<feature type="transmembrane region" description="Helical" evidence="2">
    <location>
        <begin position="105"/>
        <end position="126"/>
    </location>
</feature>
<accession>A0AA40C030</accession>
<evidence type="ECO:0000256" key="2">
    <source>
        <dbReference type="SAM" id="Phobius"/>
    </source>
</evidence>
<proteinExistence type="predicted"/>
<organism evidence="3 4">
    <name type="scientific">Immersiella caudata</name>
    <dbReference type="NCBI Taxonomy" id="314043"/>
    <lineage>
        <taxon>Eukaryota</taxon>
        <taxon>Fungi</taxon>
        <taxon>Dikarya</taxon>
        <taxon>Ascomycota</taxon>
        <taxon>Pezizomycotina</taxon>
        <taxon>Sordariomycetes</taxon>
        <taxon>Sordariomycetidae</taxon>
        <taxon>Sordariales</taxon>
        <taxon>Lasiosphaeriaceae</taxon>
        <taxon>Immersiella</taxon>
    </lineage>
</organism>
<comment type="caution">
    <text evidence="3">The sequence shown here is derived from an EMBL/GenBank/DDBJ whole genome shotgun (WGS) entry which is preliminary data.</text>
</comment>
<name>A0AA40C030_9PEZI</name>
<reference evidence="3" key="1">
    <citation type="submission" date="2023-06" db="EMBL/GenBank/DDBJ databases">
        <title>Genome-scale phylogeny and comparative genomics of the fungal order Sordariales.</title>
        <authorList>
            <consortium name="Lawrence Berkeley National Laboratory"/>
            <person name="Hensen N."/>
            <person name="Bonometti L."/>
            <person name="Westerberg I."/>
            <person name="Brannstrom I.O."/>
            <person name="Guillou S."/>
            <person name="Cros-Aarteil S."/>
            <person name="Calhoun S."/>
            <person name="Haridas S."/>
            <person name="Kuo A."/>
            <person name="Mondo S."/>
            <person name="Pangilinan J."/>
            <person name="Riley R."/>
            <person name="Labutti K."/>
            <person name="Andreopoulos B."/>
            <person name="Lipzen A."/>
            <person name="Chen C."/>
            <person name="Yanf M."/>
            <person name="Daum C."/>
            <person name="Ng V."/>
            <person name="Clum A."/>
            <person name="Steindorff A."/>
            <person name="Ohm R."/>
            <person name="Martin F."/>
            <person name="Silar P."/>
            <person name="Natvig D."/>
            <person name="Lalanne C."/>
            <person name="Gautier V."/>
            <person name="Ament-Velasquez S.L."/>
            <person name="Kruys A."/>
            <person name="Hutchinson M.I."/>
            <person name="Powell A.J."/>
            <person name="Barry K."/>
            <person name="Miller A.N."/>
            <person name="Grigoriev I.V."/>
            <person name="Debuchy R."/>
            <person name="Gladieux P."/>
            <person name="Thoren M.H."/>
            <person name="Johannesson H."/>
        </authorList>
    </citation>
    <scope>NUCLEOTIDE SEQUENCE</scope>
    <source>
        <strain evidence="3">CBS 606.72</strain>
    </source>
</reference>
<evidence type="ECO:0000313" key="3">
    <source>
        <dbReference type="EMBL" id="KAK0619820.1"/>
    </source>
</evidence>
<keyword evidence="4" id="KW-1185">Reference proteome</keyword>
<protein>
    <submittedName>
        <fullName evidence="3">Uncharacterized protein</fullName>
    </submittedName>
</protein>
<evidence type="ECO:0000256" key="1">
    <source>
        <dbReference type="SAM" id="MobiDB-lite"/>
    </source>
</evidence>
<dbReference type="EMBL" id="JAULSU010000004">
    <property type="protein sequence ID" value="KAK0619820.1"/>
    <property type="molecule type" value="Genomic_DNA"/>
</dbReference>
<keyword evidence="2" id="KW-0472">Membrane</keyword>
<sequence length="301" mass="31443">MALNYEQGLEAAPPSQAGLEAAPQNFPELAYQQQQQHLHQKPYAYAQNHSLNQLPSPYTDTKQTPSTVSFAHHPDASPYAYSAASHTTQLPPRGKSTKAICGCSLLVFILSCIIGLLSAAVIGLAAGTGIEAKRANEANAQVIALNASLAALGRPTATATGVPTGTALPAEVIDDGCEADPESVTGTYYTAFSLLGGLKYTRYCNKDAKFTPLMKLFTSSFSTCMDACASYTKYVSITFGRGDNTTCAAVSFVPAWTDKSIASAGGAPGNCYLKPGPQNLTTLETPNIGVAVHAGVWNPGA</sequence>
<dbReference type="AlphaFoldDB" id="A0AA40C030"/>
<dbReference type="Proteomes" id="UP001175000">
    <property type="component" value="Unassembled WGS sequence"/>
</dbReference>
<evidence type="ECO:0000313" key="4">
    <source>
        <dbReference type="Proteomes" id="UP001175000"/>
    </source>
</evidence>
<keyword evidence="2" id="KW-0812">Transmembrane</keyword>
<keyword evidence="2" id="KW-1133">Transmembrane helix</keyword>
<gene>
    <name evidence="3" type="ORF">B0T14DRAFT_496474</name>
</gene>
<feature type="region of interest" description="Disordered" evidence="1">
    <location>
        <begin position="1"/>
        <end position="20"/>
    </location>
</feature>